<dbReference type="EMBL" id="KV019088">
    <property type="protein sequence ID" value="KZV16315.1"/>
    <property type="molecule type" value="Genomic_DNA"/>
</dbReference>
<feature type="transmembrane region" description="Helical" evidence="1">
    <location>
        <begin position="87"/>
        <end position="106"/>
    </location>
</feature>
<organism evidence="2 3">
    <name type="scientific">Dorcoceras hygrometricum</name>
    <dbReference type="NCBI Taxonomy" id="472368"/>
    <lineage>
        <taxon>Eukaryota</taxon>
        <taxon>Viridiplantae</taxon>
        <taxon>Streptophyta</taxon>
        <taxon>Embryophyta</taxon>
        <taxon>Tracheophyta</taxon>
        <taxon>Spermatophyta</taxon>
        <taxon>Magnoliopsida</taxon>
        <taxon>eudicotyledons</taxon>
        <taxon>Gunneridae</taxon>
        <taxon>Pentapetalae</taxon>
        <taxon>asterids</taxon>
        <taxon>lamiids</taxon>
        <taxon>Lamiales</taxon>
        <taxon>Gesneriaceae</taxon>
        <taxon>Didymocarpoideae</taxon>
        <taxon>Trichosporeae</taxon>
        <taxon>Loxocarpinae</taxon>
        <taxon>Dorcoceras</taxon>
    </lineage>
</organism>
<gene>
    <name evidence="2" type="ORF">F511_10267</name>
</gene>
<accession>A0A2Z7ABI9</accession>
<evidence type="ECO:0000256" key="1">
    <source>
        <dbReference type="SAM" id="Phobius"/>
    </source>
</evidence>
<name>A0A2Z7ABI9_9LAMI</name>
<keyword evidence="1" id="KW-0472">Membrane</keyword>
<keyword evidence="1" id="KW-1133">Transmembrane helix</keyword>
<evidence type="ECO:0000313" key="3">
    <source>
        <dbReference type="Proteomes" id="UP000250235"/>
    </source>
</evidence>
<keyword evidence="3" id="KW-1185">Reference proteome</keyword>
<proteinExistence type="predicted"/>
<dbReference type="Proteomes" id="UP000250235">
    <property type="component" value="Unassembled WGS sequence"/>
</dbReference>
<protein>
    <submittedName>
        <fullName evidence="2">Metal transporter Nramp3-like</fullName>
    </submittedName>
</protein>
<evidence type="ECO:0000313" key="2">
    <source>
        <dbReference type="EMBL" id="KZV16315.1"/>
    </source>
</evidence>
<dbReference type="AlphaFoldDB" id="A0A2Z7ABI9"/>
<sequence>MACAMIKPAGSHNYLESAAKQAISSHATSNSQSEKQQFCTPKLCGTFSRIRATRLHTRFLTRAKHLRDLGRQDFRLRPVHVKPDFEIGKWAFANIYFIGYNIYIHFESSVLRLLFENLLFRLVYPIQTPLALVLAFVIWVYGIFRISGLLCVTNGLDPLEEQNIGTNQ</sequence>
<feature type="transmembrane region" description="Helical" evidence="1">
    <location>
        <begin position="126"/>
        <end position="144"/>
    </location>
</feature>
<reference evidence="2 3" key="1">
    <citation type="journal article" date="2015" name="Proc. Natl. Acad. Sci. U.S.A.">
        <title>The resurrection genome of Boea hygrometrica: A blueprint for survival of dehydration.</title>
        <authorList>
            <person name="Xiao L."/>
            <person name="Yang G."/>
            <person name="Zhang L."/>
            <person name="Yang X."/>
            <person name="Zhao S."/>
            <person name="Ji Z."/>
            <person name="Zhou Q."/>
            <person name="Hu M."/>
            <person name="Wang Y."/>
            <person name="Chen M."/>
            <person name="Xu Y."/>
            <person name="Jin H."/>
            <person name="Xiao X."/>
            <person name="Hu G."/>
            <person name="Bao F."/>
            <person name="Hu Y."/>
            <person name="Wan P."/>
            <person name="Li L."/>
            <person name="Deng X."/>
            <person name="Kuang T."/>
            <person name="Xiang C."/>
            <person name="Zhu J.K."/>
            <person name="Oliver M.J."/>
            <person name="He Y."/>
        </authorList>
    </citation>
    <scope>NUCLEOTIDE SEQUENCE [LARGE SCALE GENOMIC DNA]</scope>
    <source>
        <strain evidence="3">cv. XS01</strain>
    </source>
</reference>
<keyword evidence="1" id="KW-0812">Transmembrane</keyword>